<accession>A0ABX2A451</accession>
<dbReference type="RefSeq" id="WP_171783579.1">
    <property type="nucleotide sequence ID" value="NZ_BAAAML010000006.1"/>
</dbReference>
<sequence length="146" mass="14925">MTWFRARRSAEEGSSALELVIVVPVILLIFGAIALGGRIAVADLAVDSAAAEAARTASIARTQGEADSSAARAARATLANQDLDCVEGPTVAVDTSQFANAVGTPATVSATVTCRVNLSGLALPGIPGTRVITKTATSPLDTYRER</sequence>
<comment type="caution">
    <text evidence="3">The sequence shown here is derived from an EMBL/GenBank/DDBJ whole genome shotgun (WGS) entry which is preliminary data.</text>
</comment>
<keyword evidence="1" id="KW-0812">Transmembrane</keyword>
<evidence type="ECO:0000259" key="2">
    <source>
        <dbReference type="Pfam" id="PF07811"/>
    </source>
</evidence>
<reference evidence="3 4" key="1">
    <citation type="submission" date="2020-05" db="EMBL/GenBank/DDBJ databases">
        <title>Genomic Encyclopedia of Type Strains, Phase III (KMG-III): the genomes of soil and plant-associated and newly described type strains.</title>
        <authorList>
            <person name="Whitman W."/>
        </authorList>
    </citation>
    <scope>NUCLEOTIDE SEQUENCE [LARGE SCALE GENOMIC DNA]</scope>
    <source>
        <strain evidence="3 4">KCTC 19046</strain>
    </source>
</reference>
<dbReference type="InterPro" id="IPR012495">
    <property type="entry name" value="TadE-like_dom"/>
</dbReference>
<feature type="domain" description="TadE-like" evidence="2">
    <location>
        <begin position="13"/>
        <end position="55"/>
    </location>
</feature>
<protein>
    <submittedName>
        <fullName evidence="3">Flp pilus assembly protein TadG</fullName>
    </submittedName>
</protein>
<evidence type="ECO:0000313" key="4">
    <source>
        <dbReference type="Proteomes" id="UP000757540"/>
    </source>
</evidence>
<keyword evidence="1" id="KW-1133">Transmembrane helix</keyword>
<proteinExistence type="predicted"/>
<name>A0ABX2A451_9MICO</name>
<evidence type="ECO:0000313" key="3">
    <source>
        <dbReference type="EMBL" id="NOV97361.1"/>
    </source>
</evidence>
<dbReference type="Pfam" id="PF07811">
    <property type="entry name" value="TadE"/>
    <property type="match status" value="1"/>
</dbReference>
<dbReference type="Proteomes" id="UP000757540">
    <property type="component" value="Unassembled WGS sequence"/>
</dbReference>
<feature type="transmembrane region" description="Helical" evidence="1">
    <location>
        <begin position="20"/>
        <end position="41"/>
    </location>
</feature>
<keyword evidence="4" id="KW-1185">Reference proteome</keyword>
<gene>
    <name evidence="3" type="ORF">HDG69_001936</name>
</gene>
<organism evidence="3 4">
    <name type="scientific">Isoptericola halotolerans</name>
    <dbReference type="NCBI Taxonomy" id="300560"/>
    <lineage>
        <taxon>Bacteria</taxon>
        <taxon>Bacillati</taxon>
        <taxon>Actinomycetota</taxon>
        <taxon>Actinomycetes</taxon>
        <taxon>Micrococcales</taxon>
        <taxon>Promicromonosporaceae</taxon>
        <taxon>Isoptericola</taxon>
    </lineage>
</organism>
<keyword evidence="1" id="KW-0472">Membrane</keyword>
<evidence type="ECO:0000256" key="1">
    <source>
        <dbReference type="SAM" id="Phobius"/>
    </source>
</evidence>
<dbReference type="EMBL" id="JABEZU010000002">
    <property type="protein sequence ID" value="NOV97361.1"/>
    <property type="molecule type" value="Genomic_DNA"/>
</dbReference>